<evidence type="ECO:0000256" key="4">
    <source>
        <dbReference type="RuleBase" id="RU000418"/>
    </source>
</evidence>
<dbReference type="Gene3D" id="3.30.260.10">
    <property type="entry name" value="TCP-1-like chaperonin intermediate domain"/>
    <property type="match status" value="1"/>
</dbReference>
<name>A0A9D9D4V2_9BACL</name>
<sequence>MAKDIKYGKTARDLMLKGVDTLADTVKLTLGPKGRNVALDKGYGSPSIVNDGVSIAREISLKDPFENMGAQLVYEVANKTNDVAGDGTTTATVLAQAFIHKGLEYVDKGTNPVLLRQGIEKAGHAVADELIKISKPVATDEDIQSVAAVSSGDQEIGEIIAEAMRKVGKSGVITVDESKTSETTLEVVQGLQYDKGYMSPYMITNNEKRTAELEDAYVLVTDQKLSNIQDILPLLQSIVEARKPLLIIADDIDNDVMSTLIVNKLRGTFNIVCTKAPEFGENQKNMLQDIAITTGAKFISKDLAMEIKDVTIDDLGSAKKITVTNENTTIIDGCGQKEAIENRISELTQQEANTTSEYDKKKYASRIAKLSNGVAVIKVGAITESQLKEKKLRIEDALNATKAAVSEGIVTGGGSALLSVYQTLKDSLKDKNSDVQKGINTVIDSLSAPLYQIAANAGYEASDIVEKQKRQRNSKVGFDAKNGKWVDMFEEGIVDPTKVTRSAVLNASSIAAMFVTTEAAVSEIKEEKPAEANPANPMY</sequence>
<feature type="binding site" evidence="3">
    <location>
        <begin position="86"/>
        <end position="90"/>
    </location>
    <ligand>
        <name>ATP</name>
        <dbReference type="ChEBI" id="CHEBI:30616"/>
    </ligand>
</feature>
<dbReference type="SUPFAM" id="SSF54849">
    <property type="entry name" value="GroEL-intermediate domain like"/>
    <property type="match status" value="1"/>
</dbReference>
<evidence type="ECO:0000256" key="5">
    <source>
        <dbReference type="RuleBase" id="RU000419"/>
    </source>
</evidence>
<keyword evidence="2 3" id="KW-0143">Chaperone</keyword>
<keyword evidence="3" id="KW-0547">Nucleotide-binding</keyword>
<feature type="binding site" evidence="3">
    <location>
        <position position="413"/>
    </location>
    <ligand>
        <name>ATP</name>
        <dbReference type="ChEBI" id="CHEBI:30616"/>
    </ligand>
</feature>
<evidence type="ECO:0000256" key="1">
    <source>
        <dbReference type="ARBA" id="ARBA00006607"/>
    </source>
</evidence>
<dbReference type="FunFam" id="3.50.7.10:FF:000001">
    <property type="entry name" value="60 kDa chaperonin"/>
    <property type="match status" value="1"/>
</dbReference>
<reference evidence="6" key="2">
    <citation type="journal article" date="2021" name="PeerJ">
        <title>Extensive microbial diversity within the chicken gut microbiome revealed by metagenomics and culture.</title>
        <authorList>
            <person name="Gilroy R."/>
            <person name="Ravi A."/>
            <person name="Getino M."/>
            <person name="Pursley I."/>
            <person name="Horton D.L."/>
            <person name="Alikhan N.F."/>
            <person name="Baker D."/>
            <person name="Gharbi K."/>
            <person name="Hall N."/>
            <person name="Watson M."/>
            <person name="Adriaenssens E.M."/>
            <person name="Foster-Nyarko E."/>
            <person name="Jarju S."/>
            <person name="Secka A."/>
            <person name="Antonio M."/>
            <person name="Oren A."/>
            <person name="Chaudhuri R.R."/>
            <person name="La Ragione R."/>
            <person name="Hildebrand F."/>
            <person name="Pallen M.J."/>
        </authorList>
    </citation>
    <scope>NUCLEOTIDE SEQUENCE</scope>
    <source>
        <strain evidence="6">1748</strain>
    </source>
</reference>
<comment type="caution">
    <text evidence="3">Lacks conserved residue(s) required for the propagation of feature annotation.</text>
</comment>
<feature type="binding site" evidence="3">
    <location>
        <position position="495"/>
    </location>
    <ligand>
        <name>ATP</name>
        <dbReference type="ChEBI" id="CHEBI:30616"/>
    </ligand>
</feature>
<dbReference type="SUPFAM" id="SSF48592">
    <property type="entry name" value="GroEL equatorial domain-like"/>
    <property type="match status" value="1"/>
</dbReference>
<feature type="binding site" evidence="3">
    <location>
        <begin position="29"/>
        <end position="32"/>
    </location>
    <ligand>
        <name>ATP</name>
        <dbReference type="ChEBI" id="CHEBI:30616"/>
    </ligand>
</feature>
<dbReference type="InterPro" id="IPR001844">
    <property type="entry name" value="Cpn60/GroEL"/>
</dbReference>
<dbReference type="PRINTS" id="PR00298">
    <property type="entry name" value="CHAPERONIN60"/>
</dbReference>
<accession>A0A9D9D4V2</accession>
<dbReference type="GO" id="GO:0016853">
    <property type="term" value="F:isomerase activity"/>
    <property type="evidence" value="ECO:0007669"/>
    <property type="project" value="UniProtKB-KW"/>
</dbReference>
<dbReference type="GO" id="GO:0005737">
    <property type="term" value="C:cytoplasm"/>
    <property type="evidence" value="ECO:0007669"/>
    <property type="project" value="UniProtKB-SubCell"/>
</dbReference>
<dbReference type="GO" id="GO:0042026">
    <property type="term" value="P:protein refolding"/>
    <property type="evidence" value="ECO:0007669"/>
    <property type="project" value="UniProtKB-UniRule"/>
</dbReference>
<comment type="similarity">
    <text evidence="1 3 4">Belongs to the chaperonin (HSP60) family.</text>
</comment>
<protein>
    <recommendedName>
        <fullName evidence="3">Chaperonin GroEL</fullName>
        <ecNumber evidence="3">5.6.1.7</ecNumber>
    </recommendedName>
    <alternativeName>
        <fullName evidence="3">60 kDa chaperonin</fullName>
    </alternativeName>
    <alternativeName>
        <fullName evidence="3">Chaperonin-60</fullName>
        <shortName evidence="3">Cpn60</shortName>
    </alternativeName>
</protein>
<dbReference type="Pfam" id="PF00118">
    <property type="entry name" value="Cpn60_TCP1"/>
    <property type="match status" value="1"/>
</dbReference>
<proteinExistence type="inferred from homology"/>
<dbReference type="NCBIfam" id="TIGR02348">
    <property type="entry name" value="GroEL"/>
    <property type="match status" value="1"/>
</dbReference>
<comment type="subcellular location">
    <subcellularLocation>
        <location evidence="3">Cytoplasm</location>
    </subcellularLocation>
</comment>
<dbReference type="NCBIfam" id="NF009488">
    <property type="entry name" value="PRK12850.1"/>
    <property type="match status" value="1"/>
</dbReference>
<keyword evidence="3" id="KW-0067">ATP-binding</keyword>
<dbReference type="InterPro" id="IPR027409">
    <property type="entry name" value="GroEL-like_apical_dom_sf"/>
</dbReference>
<evidence type="ECO:0000313" key="6">
    <source>
        <dbReference type="EMBL" id="MBO8413996.1"/>
    </source>
</evidence>
<dbReference type="HAMAP" id="MF_00600">
    <property type="entry name" value="CH60"/>
    <property type="match status" value="1"/>
</dbReference>
<dbReference type="InterPro" id="IPR027413">
    <property type="entry name" value="GROEL-like_equatorial_sf"/>
</dbReference>
<dbReference type="InterPro" id="IPR027410">
    <property type="entry name" value="TCP-1-like_intermed_sf"/>
</dbReference>
<dbReference type="NCBIfam" id="NF009487">
    <property type="entry name" value="PRK12849.1"/>
    <property type="match status" value="1"/>
</dbReference>
<dbReference type="NCBIfam" id="NF000592">
    <property type="entry name" value="PRK00013.1"/>
    <property type="match status" value="1"/>
</dbReference>
<evidence type="ECO:0000256" key="2">
    <source>
        <dbReference type="ARBA" id="ARBA00023186"/>
    </source>
</evidence>
<dbReference type="SUPFAM" id="SSF52029">
    <property type="entry name" value="GroEL apical domain-like"/>
    <property type="match status" value="1"/>
</dbReference>
<dbReference type="NCBIfam" id="NF009489">
    <property type="entry name" value="PRK12851.1"/>
    <property type="match status" value="1"/>
</dbReference>
<dbReference type="GO" id="GO:0051082">
    <property type="term" value="F:unfolded protein binding"/>
    <property type="evidence" value="ECO:0007669"/>
    <property type="project" value="UniProtKB-UniRule"/>
</dbReference>
<organism evidence="6 7">
    <name type="scientific">Candidatus Scatoplasma merdavium</name>
    <dbReference type="NCBI Taxonomy" id="2840932"/>
    <lineage>
        <taxon>Bacteria</taxon>
        <taxon>Bacillati</taxon>
        <taxon>Bacillota</taxon>
        <taxon>Bacilli</taxon>
        <taxon>Bacillales</taxon>
        <taxon>Candidatus Scatoplasma</taxon>
    </lineage>
</organism>
<keyword evidence="3" id="KW-0413">Isomerase</keyword>
<comment type="caution">
    <text evidence="6">The sequence shown here is derived from an EMBL/GenBank/DDBJ whole genome shotgun (WGS) entry which is preliminary data.</text>
</comment>
<dbReference type="CDD" id="cd03344">
    <property type="entry name" value="GroEL"/>
    <property type="match status" value="1"/>
</dbReference>
<dbReference type="PANTHER" id="PTHR45633">
    <property type="entry name" value="60 KDA HEAT SHOCK PROTEIN, MITOCHONDRIAL"/>
    <property type="match status" value="1"/>
</dbReference>
<comment type="subunit">
    <text evidence="3 5">Forms a cylinder of 14 subunits composed of two heptameric rings stacked back-to-back. Interacts with the co-chaperonin GroES.</text>
</comment>
<keyword evidence="3" id="KW-0963">Cytoplasm</keyword>
<gene>
    <name evidence="3 6" type="primary">groL</name>
    <name evidence="3" type="synonym">groEL</name>
    <name evidence="6" type="ORF">IAC78_00730</name>
</gene>
<dbReference type="AlphaFoldDB" id="A0A9D9D4V2"/>
<evidence type="ECO:0000313" key="7">
    <source>
        <dbReference type="Proteomes" id="UP000823629"/>
    </source>
</evidence>
<dbReference type="Proteomes" id="UP000823629">
    <property type="component" value="Unassembled WGS sequence"/>
</dbReference>
<dbReference type="EC" id="5.6.1.7" evidence="3"/>
<comment type="function">
    <text evidence="3 5">Together with its co-chaperonin GroES, plays an essential role in assisting protein folding. The GroEL-GroES system forms a nano-cage that allows encapsulation of the non-native substrate proteins and provides a physical environment optimized to promote and accelerate protein folding.</text>
</comment>
<dbReference type="GO" id="GO:0005524">
    <property type="term" value="F:ATP binding"/>
    <property type="evidence" value="ECO:0007669"/>
    <property type="project" value="UniProtKB-UniRule"/>
</dbReference>
<reference evidence="6" key="1">
    <citation type="submission" date="2020-10" db="EMBL/GenBank/DDBJ databases">
        <authorList>
            <person name="Gilroy R."/>
        </authorList>
    </citation>
    <scope>NUCLEOTIDE SEQUENCE</scope>
    <source>
        <strain evidence="6">1748</strain>
    </source>
</reference>
<dbReference type="GO" id="GO:0140662">
    <property type="term" value="F:ATP-dependent protein folding chaperone"/>
    <property type="evidence" value="ECO:0007669"/>
    <property type="project" value="InterPro"/>
</dbReference>
<evidence type="ECO:0000256" key="3">
    <source>
        <dbReference type="HAMAP-Rule" id="MF_00600"/>
    </source>
</evidence>
<dbReference type="EMBL" id="JADING010000018">
    <property type="protein sequence ID" value="MBO8413996.1"/>
    <property type="molecule type" value="Genomic_DNA"/>
</dbReference>
<dbReference type="InterPro" id="IPR002423">
    <property type="entry name" value="Cpn60/GroEL/TCP-1"/>
</dbReference>
<dbReference type="Gene3D" id="1.10.560.10">
    <property type="entry name" value="GroEL-like equatorial domain"/>
    <property type="match status" value="1"/>
</dbReference>
<dbReference type="Gene3D" id="3.50.7.10">
    <property type="entry name" value="GroEL"/>
    <property type="match status" value="1"/>
</dbReference>